<protein>
    <recommendedName>
        <fullName evidence="10">Protein-export membrane protein SecG</fullName>
    </recommendedName>
</protein>
<accession>A0A259TYT1</accession>
<dbReference type="NCBIfam" id="TIGR00810">
    <property type="entry name" value="secG"/>
    <property type="match status" value="1"/>
</dbReference>
<evidence type="ECO:0000256" key="7">
    <source>
        <dbReference type="ARBA" id="ARBA00022989"/>
    </source>
</evidence>
<dbReference type="InParanoid" id="A0A259TYT1"/>
<evidence type="ECO:0000256" key="8">
    <source>
        <dbReference type="ARBA" id="ARBA00023010"/>
    </source>
</evidence>
<feature type="compositionally biased region" description="Low complexity" evidence="11">
    <location>
        <begin position="124"/>
        <end position="140"/>
    </location>
</feature>
<comment type="caution">
    <text evidence="12">The sequence shown here is derived from an EMBL/GenBank/DDBJ whole genome shotgun (WGS) entry which is preliminary data.</text>
</comment>
<comment type="similarity">
    <text evidence="2 10">Belongs to the SecG family.</text>
</comment>
<keyword evidence="5" id="KW-0812">Transmembrane</keyword>
<dbReference type="EMBL" id="MQWB01000001">
    <property type="protein sequence ID" value="OZC02734.1"/>
    <property type="molecule type" value="Genomic_DNA"/>
</dbReference>
<keyword evidence="4 10" id="KW-1003">Cell membrane</keyword>
<keyword evidence="3 10" id="KW-0813">Transport</keyword>
<dbReference type="RefSeq" id="WP_094547275.1">
    <property type="nucleotide sequence ID" value="NZ_MQWB01000001.1"/>
</dbReference>
<dbReference type="GO" id="GO:0043952">
    <property type="term" value="P:protein transport by the Sec complex"/>
    <property type="evidence" value="ECO:0007669"/>
    <property type="project" value="TreeGrafter"/>
</dbReference>
<keyword evidence="9" id="KW-0472">Membrane</keyword>
<keyword evidence="7" id="KW-1133">Transmembrane helix</keyword>
<dbReference type="PANTHER" id="PTHR34182">
    <property type="entry name" value="PROTEIN-EXPORT MEMBRANE PROTEIN SECG"/>
    <property type="match status" value="1"/>
</dbReference>
<comment type="subcellular location">
    <subcellularLocation>
        <location evidence="1 10">Cell membrane</location>
        <topology evidence="1 10">Multi-pass membrane protein</topology>
    </subcellularLocation>
</comment>
<dbReference type="PRINTS" id="PR01651">
    <property type="entry name" value="SECGEXPORT"/>
</dbReference>
<dbReference type="AlphaFoldDB" id="A0A259TYT1"/>
<evidence type="ECO:0000256" key="11">
    <source>
        <dbReference type="SAM" id="MobiDB-lite"/>
    </source>
</evidence>
<sequence length="140" mass="14004">MFIFIVILILIIAVLLSVVVLLQSGKGGGLSGIGGGQTTQILGARQAPDLLEKATWALGSLFLFLSLATTFFTGDEQVQDPSAFEQAADQAGDLPAATPLPTTPGAPGPEVPGETPSAPPSPDAAPADAAPADAAPAETE</sequence>
<dbReference type="GO" id="GO:0015450">
    <property type="term" value="F:protein-transporting ATPase activity"/>
    <property type="evidence" value="ECO:0007669"/>
    <property type="project" value="UniProtKB-UniRule"/>
</dbReference>
<evidence type="ECO:0000313" key="13">
    <source>
        <dbReference type="Proteomes" id="UP000216446"/>
    </source>
</evidence>
<dbReference type="GO" id="GO:0065002">
    <property type="term" value="P:intracellular protein transmembrane transport"/>
    <property type="evidence" value="ECO:0007669"/>
    <property type="project" value="TreeGrafter"/>
</dbReference>
<feature type="region of interest" description="Disordered" evidence="11">
    <location>
        <begin position="80"/>
        <end position="140"/>
    </location>
</feature>
<evidence type="ECO:0000256" key="2">
    <source>
        <dbReference type="ARBA" id="ARBA00008445"/>
    </source>
</evidence>
<evidence type="ECO:0000256" key="4">
    <source>
        <dbReference type="ARBA" id="ARBA00022475"/>
    </source>
</evidence>
<keyword evidence="8 10" id="KW-0811">Translocation</keyword>
<comment type="function">
    <text evidence="10">Involved in protein export. Participates in an early event of protein translocation.</text>
</comment>
<keyword evidence="6 10" id="KW-0653">Protein transport</keyword>
<evidence type="ECO:0000256" key="6">
    <source>
        <dbReference type="ARBA" id="ARBA00022927"/>
    </source>
</evidence>
<evidence type="ECO:0000256" key="9">
    <source>
        <dbReference type="ARBA" id="ARBA00023136"/>
    </source>
</evidence>
<evidence type="ECO:0000256" key="10">
    <source>
        <dbReference type="RuleBase" id="RU365087"/>
    </source>
</evidence>
<proteinExistence type="inferred from homology"/>
<dbReference type="GO" id="GO:0005886">
    <property type="term" value="C:plasma membrane"/>
    <property type="evidence" value="ECO:0007669"/>
    <property type="project" value="UniProtKB-SubCell"/>
</dbReference>
<feature type="compositionally biased region" description="Pro residues" evidence="11">
    <location>
        <begin position="101"/>
        <end position="110"/>
    </location>
</feature>
<evidence type="ECO:0000256" key="1">
    <source>
        <dbReference type="ARBA" id="ARBA00004651"/>
    </source>
</evidence>
<keyword evidence="13" id="KW-1185">Reference proteome</keyword>
<evidence type="ECO:0000256" key="5">
    <source>
        <dbReference type="ARBA" id="ARBA00022692"/>
    </source>
</evidence>
<dbReference type="Proteomes" id="UP000216446">
    <property type="component" value="Unassembled WGS sequence"/>
</dbReference>
<gene>
    <name evidence="12" type="ORF">BSZ36_06955</name>
</gene>
<dbReference type="Pfam" id="PF03840">
    <property type="entry name" value="SecG"/>
    <property type="match status" value="1"/>
</dbReference>
<reference evidence="12 13" key="1">
    <citation type="submission" date="2016-11" db="EMBL/GenBank/DDBJ databases">
        <title>Study of marine rhodopsin-containing bacteria.</title>
        <authorList>
            <person name="Yoshizawa S."/>
            <person name="Kumagai Y."/>
            <person name="Kogure K."/>
        </authorList>
    </citation>
    <scope>NUCLEOTIDE SEQUENCE [LARGE SCALE GENOMIC DNA]</scope>
    <source>
        <strain evidence="12 13">SG-29</strain>
    </source>
</reference>
<evidence type="ECO:0000313" key="12">
    <source>
        <dbReference type="EMBL" id="OZC02734.1"/>
    </source>
</evidence>
<dbReference type="InterPro" id="IPR004692">
    <property type="entry name" value="SecG"/>
</dbReference>
<dbReference type="GO" id="GO:0009306">
    <property type="term" value="P:protein secretion"/>
    <property type="evidence" value="ECO:0007669"/>
    <property type="project" value="UniProtKB-UniRule"/>
</dbReference>
<name>A0A259TYT1_9BACT</name>
<dbReference type="PANTHER" id="PTHR34182:SF1">
    <property type="entry name" value="PROTEIN-EXPORT MEMBRANE PROTEIN SECG"/>
    <property type="match status" value="1"/>
</dbReference>
<organism evidence="12 13">
    <name type="scientific">Rubricoccus marinus</name>
    <dbReference type="NCBI Taxonomy" id="716817"/>
    <lineage>
        <taxon>Bacteria</taxon>
        <taxon>Pseudomonadati</taxon>
        <taxon>Rhodothermota</taxon>
        <taxon>Rhodothermia</taxon>
        <taxon>Rhodothermales</taxon>
        <taxon>Rubricoccaceae</taxon>
        <taxon>Rubricoccus</taxon>
    </lineage>
</organism>
<evidence type="ECO:0000256" key="3">
    <source>
        <dbReference type="ARBA" id="ARBA00022448"/>
    </source>
</evidence>